<name>A0ACC0WMK7_9STRA</name>
<gene>
    <name evidence="1" type="ORF">PsorP6_015647</name>
</gene>
<dbReference type="EMBL" id="CM047589">
    <property type="protein sequence ID" value="KAI9919905.1"/>
    <property type="molecule type" value="Genomic_DNA"/>
</dbReference>
<comment type="caution">
    <text evidence="1">The sequence shown here is derived from an EMBL/GenBank/DDBJ whole genome shotgun (WGS) entry which is preliminary data.</text>
</comment>
<dbReference type="Proteomes" id="UP001163321">
    <property type="component" value="Chromosome 10"/>
</dbReference>
<protein>
    <submittedName>
        <fullName evidence="1">Uncharacterized protein</fullName>
    </submittedName>
</protein>
<reference evidence="1 2" key="1">
    <citation type="journal article" date="2022" name="bioRxiv">
        <title>The genome of the oomycete Peronosclerospora sorghi, a cosmopolitan pathogen of maize and sorghum, is inflated with dispersed pseudogenes.</title>
        <authorList>
            <person name="Fletcher K."/>
            <person name="Martin F."/>
            <person name="Isakeit T."/>
            <person name="Cavanaugh K."/>
            <person name="Magill C."/>
            <person name="Michelmore R."/>
        </authorList>
    </citation>
    <scope>NUCLEOTIDE SEQUENCE [LARGE SCALE GENOMIC DNA]</scope>
    <source>
        <strain evidence="1">P6</strain>
    </source>
</reference>
<organism evidence="1 2">
    <name type="scientific">Peronosclerospora sorghi</name>
    <dbReference type="NCBI Taxonomy" id="230839"/>
    <lineage>
        <taxon>Eukaryota</taxon>
        <taxon>Sar</taxon>
        <taxon>Stramenopiles</taxon>
        <taxon>Oomycota</taxon>
        <taxon>Peronosporomycetes</taxon>
        <taxon>Peronosporales</taxon>
        <taxon>Peronosporaceae</taxon>
        <taxon>Peronosclerospora</taxon>
    </lineage>
</organism>
<accession>A0ACC0WMK7</accession>
<keyword evidence="2" id="KW-1185">Reference proteome</keyword>
<proteinExistence type="predicted"/>
<sequence length="171" mass="18472">MLAASVAATKTFPCILQVLCQGLFGREATRAASMASKIHVASLALRQWTLQQCERALLDTVLGPVLFPTLVCQLPCVDTAGDVENRRTWRHGIYRALSILAHWSPALVASSDDAFQLLLAQSLDQPVHGEALQTLTSFARAYAAGATADVRRNVRHALLARVHGATVFEPA</sequence>
<evidence type="ECO:0000313" key="1">
    <source>
        <dbReference type="EMBL" id="KAI9919905.1"/>
    </source>
</evidence>
<evidence type="ECO:0000313" key="2">
    <source>
        <dbReference type="Proteomes" id="UP001163321"/>
    </source>
</evidence>